<feature type="compositionally biased region" description="Basic and acidic residues" evidence="1">
    <location>
        <begin position="22"/>
        <end position="43"/>
    </location>
</feature>
<organism evidence="2 3">
    <name type="scientific">Vanilla planifolia</name>
    <name type="common">Vanilla</name>
    <dbReference type="NCBI Taxonomy" id="51239"/>
    <lineage>
        <taxon>Eukaryota</taxon>
        <taxon>Viridiplantae</taxon>
        <taxon>Streptophyta</taxon>
        <taxon>Embryophyta</taxon>
        <taxon>Tracheophyta</taxon>
        <taxon>Spermatophyta</taxon>
        <taxon>Magnoliopsida</taxon>
        <taxon>Liliopsida</taxon>
        <taxon>Asparagales</taxon>
        <taxon>Orchidaceae</taxon>
        <taxon>Vanilloideae</taxon>
        <taxon>Vanilleae</taxon>
        <taxon>Vanilla</taxon>
    </lineage>
</organism>
<dbReference type="EMBL" id="JADCNM010000007">
    <property type="protein sequence ID" value="KAG0474627.1"/>
    <property type="molecule type" value="Genomic_DNA"/>
</dbReference>
<evidence type="ECO:0000313" key="3">
    <source>
        <dbReference type="Proteomes" id="UP000639772"/>
    </source>
</evidence>
<sequence length="99" mass="11587">MDQRPRDTNEPTGDPESLYGKIDPKSFGDRAYRGKPPELEEKIKKSKKKKEREPGPEVEPKKDSKRKRIQEETVLLSWTMAFINPRLRRPGQPTRPFLV</sequence>
<gene>
    <name evidence="2" type="ORF">HPP92_014313</name>
</gene>
<proteinExistence type="predicted"/>
<dbReference type="Proteomes" id="UP000639772">
    <property type="component" value="Chromosome 7"/>
</dbReference>
<feature type="region of interest" description="Disordered" evidence="1">
    <location>
        <begin position="1"/>
        <end position="70"/>
    </location>
</feature>
<comment type="caution">
    <text evidence="2">The sequence shown here is derived from an EMBL/GenBank/DDBJ whole genome shotgun (WGS) entry which is preliminary data.</text>
</comment>
<evidence type="ECO:0000256" key="1">
    <source>
        <dbReference type="SAM" id="MobiDB-lite"/>
    </source>
</evidence>
<dbReference type="AlphaFoldDB" id="A0A835QVK6"/>
<name>A0A835QVK6_VANPL</name>
<evidence type="ECO:0000313" key="2">
    <source>
        <dbReference type="EMBL" id="KAG0474627.1"/>
    </source>
</evidence>
<feature type="compositionally biased region" description="Basic and acidic residues" evidence="1">
    <location>
        <begin position="51"/>
        <end position="62"/>
    </location>
</feature>
<dbReference type="OrthoDB" id="1748240at2759"/>
<protein>
    <submittedName>
        <fullName evidence="2">Uncharacterized protein</fullName>
    </submittedName>
</protein>
<reference evidence="2 3" key="1">
    <citation type="journal article" date="2020" name="Nat. Food">
        <title>A phased Vanilla planifolia genome enables genetic improvement of flavour and production.</title>
        <authorList>
            <person name="Hasing T."/>
            <person name="Tang H."/>
            <person name="Brym M."/>
            <person name="Khazi F."/>
            <person name="Huang T."/>
            <person name="Chambers A.H."/>
        </authorList>
    </citation>
    <scope>NUCLEOTIDE SEQUENCE [LARGE SCALE GENOMIC DNA]</scope>
    <source>
        <tissue evidence="2">Leaf</tissue>
    </source>
</reference>
<accession>A0A835QVK6</accession>